<evidence type="ECO:0000259" key="11">
    <source>
        <dbReference type="SMART" id="SM01193"/>
    </source>
</evidence>
<dbReference type="InterPro" id="IPR000941">
    <property type="entry name" value="Enolase"/>
</dbReference>
<dbReference type="InterPro" id="IPR020810">
    <property type="entry name" value="Enolase_C"/>
</dbReference>
<dbReference type="InterPro" id="IPR047500">
    <property type="entry name" value="DD_ENO4"/>
</dbReference>
<dbReference type="GO" id="GO:0000287">
    <property type="term" value="F:magnesium ion binding"/>
    <property type="evidence" value="ECO:0007669"/>
    <property type="project" value="InterPro"/>
</dbReference>
<feature type="domain" description="Enolase N-terminal" evidence="11">
    <location>
        <begin position="69"/>
        <end position="239"/>
    </location>
</feature>
<dbReference type="CDD" id="cd22974">
    <property type="entry name" value="DD_ENO4"/>
    <property type="match status" value="1"/>
</dbReference>
<dbReference type="Ensembl" id="ENSHBUT00000020587.1">
    <property type="protein sequence ID" value="ENSHBUP00000012994.1"/>
    <property type="gene ID" value="ENSHBUG00000014730.1"/>
</dbReference>
<dbReference type="Pfam" id="PF00113">
    <property type="entry name" value="Enolase_C"/>
    <property type="match status" value="1"/>
</dbReference>
<name>A0A3Q2VNS0_HAPBU</name>
<feature type="region of interest" description="Disordered" evidence="9">
    <location>
        <begin position="166"/>
        <end position="185"/>
    </location>
</feature>
<evidence type="ECO:0000256" key="4">
    <source>
        <dbReference type="ARBA" id="ARBA00023152"/>
    </source>
</evidence>
<comment type="similarity">
    <text evidence="2">Belongs to the enolase family.</text>
</comment>
<evidence type="ECO:0000256" key="8">
    <source>
        <dbReference type="ARBA" id="ARBA00048333"/>
    </source>
</evidence>
<dbReference type="SUPFAM" id="SSF54826">
    <property type="entry name" value="Enolase N-terminal domain-like"/>
    <property type="match status" value="1"/>
</dbReference>
<dbReference type="GO" id="GO:0000015">
    <property type="term" value="C:phosphopyruvate hydratase complex"/>
    <property type="evidence" value="ECO:0007669"/>
    <property type="project" value="InterPro"/>
</dbReference>
<dbReference type="SUPFAM" id="SSF51604">
    <property type="entry name" value="Enolase C-terminal domain-like"/>
    <property type="match status" value="1"/>
</dbReference>
<dbReference type="InterPro" id="IPR020811">
    <property type="entry name" value="Enolase_N"/>
</dbReference>
<dbReference type="SMART" id="SM01192">
    <property type="entry name" value="Enolase_C"/>
    <property type="match status" value="1"/>
</dbReference>
<dbReference type="InterPro" id="IPR036849">
    <property type="entry name" value="Enolase-like_C_sf"/>
</dbReference>
<protein>
    <recommendedName>
        <fullName evidence="7">Enolase 4</fullName>
        <ecNumber evidence="3">4.2.1.11</ecNumber>
    </recommendedName>
    <alternativeName>
        <fullName evidence="6">2-phospho-D-glycerate hydro-lyase</fullName>
    </alternativeName>
</protein>
<organism evidence="12 13">
    <name type="scientific">Haplochromis burtoni</name>
    <name type="common">Burton's mouthbrooder</name>
    <name type="synonym">Chromis burtoni</name>
    <dbReference type="NCBI Taxonomy" id="8153"/>
    <lineage>
        <taxon>Eukaryota</taxon>
        <taxon>Metazoa</taxon>
        <taxon>Chordata</taxon>
        <taxon>Craniata</taxon>
        <taxon>Vertebrata</taxon>
        <taxon>Euteleostomi</taxon>
        <taxon>Actinopterygii</taxon>
        <taxon>Neopterygii</taxon>
        <taxon>Teleostei</taxon>
        <taxon>Neoteleostei</taxon>
        <taxon>Acanthomorphata</taxon>
        <taxon>Ovalentaria</taxon>
        <taxon>Cichlomorphae</taxon>
        <taxon>Cichliformes</taxon>
        <taxon>Cichlidae</taxon>
        <taxon>African cichlids</taxon>
        <taxon>Pseudocrenilabrinae</taxon>
        <taxon>Haplochromini</taxon>
        <taxon>Haplochromis</taxon>
    </lineage>
</organism>
<evidence type="ECO:0000259" key="10">
    <source>
        <dbReference type="SMART" id="SM01192"/>
    </source>
</evidence>
<dbReference type="GO" id="GO:0004634">
    <property type="term" value="F:phosphopyruvate hydratase activity"/>
    <property type="evidence" value="ECO:0007669"/>
    <property type="project" value="UniProtKB-EC"/>
</dbReference>
<comment type="pathway">
    <text evidence="1">Carbohydrate degradation; glycolysis; pyruvate from D-glyceraldehyde 3-phosphate: step 4/5.</text>
</comment>
<evidence type="ECO:0000256" key="7">
    <source>
        <dbReference type="ARBA" id="ARBA00034855"/>
    </source>
</evidence>
<reference evidence="12" key="1">
    <citation type="submission" date="2025-08" db="UniProtKB">
        <authorList>
            <consortium name="Ensembl"/>
        </authorList>
    </citation>
    <scope>IDENTIFICATION</scope>
</reference>
<comment type="catalytic activity">
    <reaction evidence="8">
        <text>(2R)-2-phosphoglycerate = phosphoenolpyruvate + H2O</text>
        <dbReference type="Rhea" id="RHEA:10164"/>
        <dbReference type="ChEBI" id="CHEBI:15377"/>
        <dbReference type="ChEBI" id="CHEBI:58289"/>
        <dbReference type="ChEBI" id="CHEBI:58702"/>
        <dbReference type="EC" id="4.2.1.11"/>
    </reaction>
</comment>
<dbReference type="PANTHER" id="PTHR11902">
    <property type="entry name" value="ENOLASE"/>
    <property type="match status" value="1"/>
</dbReference>
<evidence type="ECO:0000256" key="3">
    <source>
        <dbReference type="ARBA" id="ARBA00012058"/>
    </source>
</evidence>
<evidence type="ECO:0000256" key="6">
    <source>
        <dbReference type="ARBA" id="ARBA00031125"/>
    </source>
</evidence>
<dbReference type="Gene3D" id="3.20.20.120">
    <property type="entry name" value="Enolase-like C-terminal domain"/>
    <property type="match status" value="1"/>
</dbReference>
<dbReference type="AlphaFoldDB" id="A0A3Q2VNS0"/>
<reference evidence="12" key="2">
    <citation type="submission" date="2025-09" db="UniProtKB">
        <authorList>
            <consortium name="Ensembl"/>
        </authorList>
    </citation>
    <scope>IDENTIFICATION</scope>
</reference>
<dbReference type="PANTHER" id="PTHR11902:SF30">
    <property type="entry name" value="ENOLASE 4"/>
    <property type="match status" value="1"/>
</dbReference>
<evidence type="ECO:0000256" key="9">
    <source>
        <dbReference type="SAM" id="MobiDB-lite"/>
    </source>
</evidence>
<dbReference type="InterPro" id="IPR029017">
    <property type="entry name" value="Enolase-like_N"/>
</dbReference>
<evidence type="ECO:0000256" key="1">
    <source>
        <dbReference type="ARBA" id="ARBA00005031"/>
    </source>
</evidence>
<dbReference type="GO" id="GO:0006096">
    <property type="term" value="P:glycolytic process"/>
    <property type="evidence" value="ECO:0007669"/>
    <property type="project" value="UniProtKB-UniPathway"/>
</dbReference>
<evidence type="ECO:0000256" key="5">
    <source>
        <dbReference type="ARBA" id="ARBA00023239"/>
    </source>
</evidence>
<keyword evidence="5" id="KW-0456">Lyase</keyword>
<keyword evidence="13" id="KW-1185">Reference proteome</keyword>
<evidence type="ECO:0000313" key="12">
    <source>
        <dbReference type="Ensembl" id="ENSHBUP00000012994.1"/>
    </source>
</evidence>
<accession>A0A3Q2VNS0</accession>
<proteinExistence type="inferred from homology"/>
<dbReference type="STRING" id="8153.ENSHBUP00000012994"/>
<dbReference type="EC" id="4.2.1.11" evidence="3"/>
<dbReference type="UniPathway" id="UPA00109">
    <property type="reaction ID" value="UER00187"/>
</dbReference>
<evidence type="ECO:0000313" key="13">
    <source>
        <dbReference type="Proteomes" id="UP000264840"/>
    </source>
</evidence>
<feature type="domain" description="Enolase C-terminal TIM barrel" evidence="10">
    <location>
        <begin position="250"/>
        <end position="499"/>
    </location>
</feature>
<keyword evidence="4" id="KW-0324">Glycolysis</keyword>
<evidence type="ECO:0000256" key="2">
    <source>
        <dbReference type="ARBA" id="ARBA00009604"/>
    </source>
</evidence>
<dbReference type="Gene3D" id="3.30.390.10">
    <property type="entry name" value="Enolase-like, N-terminal domain"/>
    <property type="match status" value="1"/>
</dbReference>
<dbReference type="Proteomes" id="UP000264840">
    <property type="component" value="Unplaced"/>
</dbReference>
<dbReference type="SMART" id="SM01193">
    <property type="entry name" value="Enolase_N"/>
    <property type="match status" value="1"/>
</dbReference>
<sequence>MSHRAFSKRVYEDKRDFDEMKNAAAEFYRVSRVPQDMERALHQLFLHRPADLHGYLADYFANLAAPPRISRVTGRQVYDARGRLSVEAEVFCVVHNKDKSMSSAAVSSHLVPESQERTEHVMAAVLWINEPLNSMLKDRNPCDQLQIDDILSTFFKDRCLEEKEVRDRERPEVIPSSSPPQTKDKKIINKDKKSIVEKPFPAVEPQKPVLQGSLAVGSVSLAVAKTGAQIQGIHLYEYIAALRNQEPPAQFHIPVSLVTLLSCGKTSPGKLNLLEEVILIPKVGQQVKQIITMALEVQKEMMRIMKTLTNGGASETFVCDSGALAVSHERAEQPLDLIAEACTNLGVPLGTQIHLALNCAAHELLDPSKGKYEVATGVLKSPDELVDLYQTLISKYPAVVALIDPFRQEDRDQWEKLSSMIGNSCSLLSDVSYKSQGPPLPGVRGHILKHINETTVSDLIHMTSEQQGSVLMGTTCSEPCSEDSLSDIRCLAWRQLNYYSRLKIVIAVPRRCQGASPGDLAVLEGLGLPHISQLLKSQTYPRTRPTIPIPVSPAQGDLVSSGGRPLVGVYLD</sequence>
<dbReference type="GeneTree" id="ENSGT00950000182805"/>